<dbReference type="InterPro" id="IPR050425">
    <property type="entry name" value="NAD(P)_dehydrat-like"/>
</dbReference>
<name>A0ABQ8HY49_9ROSI</name>
<dbReference type="Gene3D" id="3.40.50.720">
    <property type="entry name" value="NAD(P)-binding Rossmann-like Domain"/>
    <property type="match status" value="1"/>
</dbReference>
<evidence type="ECO:0000313" key="5">
    <source>
        <dbReference type="EMBL" id="KAH7569280.1"/>
    </source>
</evidence>
<dbReference type="PANTHER" id="PTHR10366:SF390">
    <property type="entry name" value="CINNAMOYL-COA REDUCTASE-LIKE PROTEIN"/>
    <property type="match status" value="1"/>
</dbReference>
<keyword evidence="1" id="KW-0521">NADP</keyword>
<dbReference type="EMBL" id="JAFEMO010000006">
    <property type="protein sequence ID" value="KAH7569280.1"/>
    <property type="molecule type" value="Genomic_DNA"/>
</dbReference>
<accession>A0ABQ8HY49</accession>
<evidence type="ECO:0000256" key="1">
    <source>
        <dbReference type="ARBA" id="ARBA00022857"/>
    </source>
</evidence>
<comment type="caution">
    <text evidence="5">The sequence shown here is derived from an EMBL/GenBank/DDBJ whole genome shotgun (WGS) entry which is preliminary data.</text>
</comment>
<proteinExistence type="predicted"/>
<dbReference type="Proteomes" id="UP000827721">
    <property type="component" value="Unassembled WGS sequence"/>
</dbReference>
<protein>
    <recommendedName>
        <fullName evidence="4">NAD-dependent epimerase/dehydratase domain-containing protein</fullName>
    </recommendedName>
</protein>
<evidence type="ECO:0000256" key="2">
    <source>
        <dbReference type="ARBA" id="ARBA00023002"/>
    </source>
</evidence>
<feature type="region of interest" description="Disordered" evidence="3">
    <location>
        <begin position="1"/>
        <end position="21"/>
    </location>
</feature>
<gene>
    <name evidence="5" type="ORF">JRO89_XS06G0136300</name>
</gene>
<organism evidence="5 6">
    <name type="scientific">Xanthoceras sorbifolium</name>
    <dbReference type="NCBI Taxonomy" id="99658"/>
    <lineage>
        <taxon>Eukaryota</taxon>
        <taxon>Viridiplantae</taxon>
        <taxon>Streptophyta</taxon>
        <taxon>Embryophyta</taxon>
        <taxon>Tracheophyta</taxon>
        <taxon>Spermatophyta</taxon>
        <taxon>Magnoliopsida</taxon>
        <taxon>eudicotyledons</taxon>
        <taxon>Gunneridae</taxon>
        <taxon>Pentapetalae</taxon>
        <taxon>rosids</taxon>
        <taxon>malvids</taxon>
        <taxon>Sapindales</taxon>
        <taxon>Sapindaceae</taxon>
        <taxon>Xanthoceroideae</taxon>
        <taxon>Xanthoceras</taxon>
    </lineage>
</organism>
<feature type="domain" description="NAD-dependent epimerase/dehydratase" evidence="4">
    <location>
        <begin position="33"/>
        <end position="235"/>
    </location>
</feature>
<dbReference type="PANTHER" id="PTHR10366">
    <property type="entry name" value="NAD DEPENDENT EPIMERASE/DEHYDRATASE"/>
    <property type="match status" value="1"/>
</dbReference>
<dbReference type="SUPFAM" id="SSF51735">
    <property type="entry name" value="NAD(P)-binding Rossmann-fold domains"/>
    <property type="match status" value="1"/>
</dbReference>
<keyword evidence="2" id="KW-0560">Oxidoreductase</keyword>
<evidence type="ECO:0000256" key="3">
    <source>
        <dbReference type="SAM" id="MobiDB-lite"/>
    </source>
</evidence>
<dbReference type="InterPro" id="IPR036291">
    <property type="entry name" value="NAD(P)-bd_dom_sf"/>
</dbReference>
<sequence>MINKREQSRKPKPEGKKKIKMDHEKPSVCVLDASTYVGFWILKGLLNRGYIVHAAIQKNGEKEIEKQIKEMEKVEERLVVFHVDILDYQTILVALKDCSAVFCCLDSPDNYDEKMVDLEVRGAINVVEACAQTDTIEKIVFNSSLTAAIWKENICSEKDVDERSWSDQGFCRKLKLWYALAKTLSEQAAWALAMDRMLCMVSINAGLVLGPGVTQQNPRSTMFYLKGAAQMYENGVLAFVDVNFLADVHIRAFEDSSTCGRYFCFNQIVNTEEEAVKLAQSLSPLIPLPPRYECQGSEVYAERLKTKKLDKLVEGTAC</sequence>
<reference evidence="5 6" key="1">
    <citation type="submission" date="2021-02" db="EMBL/GenBank/DDBJ databases">
        <title>Plant Genome Project.</title>
        <authorList>
            <person name="Zhang R.-G."/>
        </authorList>
    </citation>
    <scope>NUCLEOTIDE SEQUENCE [LARGE SCALE GENOMIC DNA]</scope>
    <source>
        <tissue evidence="5">Leaves</tissue>
    </source>
</reference>
<dbReference type="InterPro" id="IPR001509">
    <property type="entry name" value="Epimerase_deHydtase"/>
</dbReference>
<dbReference type="CDD" id="cd08958">
    <property type="entry name" value="FR_SDR_e"/>
    <property type="match status" value="1"/>
</dbReference>
<dbReference type="Pfam" id="PF01370">
    <property type="entry name" value="Epimerase"/>
    <property type="match status" value="1"/>
</dbReference>
<evidence type="ECO:0000313" key="6">
    <source>
        <dbReference type="Proteomes" id="UP000827721"/>
    </source>
</evidence>
<evidence type="ECO:0000259" key="4">
    <source>
        <dbReference type="Pfam" id="PF01370"/>
    </source>
</evidence>
<keyword evidence="6" id="KW-1185">Reference proteome</keyword>